<evidence type="ECO:0000313" key="3">
    <source>
        <dbReference type="Proteomes" id="UP001174136"/>
    </source>
</evidence>
<comment type="caution">
    <text evidence="2">The sequence shown here is derived from an EMBL/GenBank/DDBJ whole genome shotgun (WGS) entry which is preliminary data.</text>
</comment>
<feature type="chain" id="PRO_5041381575" evidence="1">
    <location>
        <begin position="20"/>
        <end position="135"/>
    </location>
</feature>
<accession>A0AA47M0Z9</accession>
<keyword evidence="1" id="KW-0732">Signal</keyword>
<keyword evidence="3" id="KW-1185">Reference proteome</keyword>
<proteinExistence type="predicted"/>
<evidence type="ECO:0000256" key="1">
    <source>
        <dbReference type="SAM" id="SignalP"/>
    </source>
</evidence>
<reference evidence="2" key="1">
    <citation type="journal article" date="2023" name="Front. Mar. Sci.">
        <title>A new Merluccius polli reference genome to investigate the effects of global change in West African waters.</title>
        <authorList>
            <person name="Mateo J.L."/>
            <person name="Blanco-Fernandez C."/>
            <person name="Garcia-Vazquez E."/>
            <person name="Machado-Schiaffino G."/>
        </authorList>
    </citation>
    <scope>NUCLEOTIDE SEQUENCE</scope>
    <source>
        <strain evidence="2">C29</strain>
        <tissue evidence="2">Fin</tissue>
    </source>
</reference>
<organism evidence="2 3">
    <name type="scientific">Merluccius polli</name>
    <name type="common">Benguela hake</name>
    <name type="synonym">Merluccius cadenati</name>
    <dbReference type="NCBI Taxonomy" id="89951"/>
    <lineage>
        <taxon>Eukaryota</taxon>
        <taxon>Metazoa</taxon>
        <taxon>Chordata</taxon>
        <taxon>Craniata</taxon>
        <taxon>Vertebrata</taxon>
        <taxon>Euteleostomi</taxon>
        <taxon>Actinopterygii</taxon>
        <taxon>Neopterygii</taxon>
        <taxon>Teleostei</taxon>
        <taxon>Neoteleostei</taxon>
        <taxon>Acanthomorphata</taxon>
        <taxon>Zeiogadaria</taxon>
        <taxon>Gadariae</taxon>
        <taxon>Gadiformes</taxon>
        <taxon>Gadoidei</taxon>
        <taxon>Merlucciidae</taxon>
        <taxon>Merluccius</taxon>
    </lineage>
</organism>
<protein>
    <submittedName>
        <fullName evidence="2">Uncharacterized protein</fullName>
    </submittedName>
</protein>
<dbReference type="Proteomes" id="UP001174136">
    <property type="component" value="Unassembled WGS sequence"/>
</dbReference>
<evidence type="ECO:0000313" key="2">
    <source>
        <dbReference type="EMBL" id="KAK0131638.1"/>
    </source>
</evidence>
<name>A0AA47M0Z9_MERPO</name>
<dbReference type="EMBL" id="JAOPHQ010006430">
    <property type="protein sequence ID" value="KAK0131638.1"/>
    <property type="molecule type" value="Genomic_DNA"/>
</dbReference>
<feature type="signal peptide" evidence="1">
    <location>
        <begin position="1"/>
        <end position="19"/>
    </location>
</feature>
<sequence>MKNTHRGLSLLKIFIQLQATSIRILFVELYKKHNKITVVLVQQQLSATLPDRDLTVFNGDALQTFEHCIERTSSYQAASIIYSSTPGGSQESWCEVAYMTTEHGYRKAKTLLKENFGNEYRIATAYIDKAFIWPI</sequence>
<gene>
    <name evidence="2" type="ORF">N1851_033650</name>
</gene>
<dbReference type="AlphaFoldDB" id="A0AA47M0Z9"/>